<evidence type="ECO:0000256" key="7">
    <source>
        <dbReference type="ARBA" id="ARBA00022737"/>
    </source>
</evidence>
<feature type="transmembrane region" description="Helical" evidence="12">
    <location>
        <begin position="965"/>
        <end position="987"/>
    </location>
</feature>
<dbReference type="PANTHER" id="PTHR48062:SF52">
    <property type="entry name" value="RECEPTOR-LIKE PROTEIN 8-RELATED"/>
    <property type="match status" value="1"/>
</dbReference>
<comment type="caution">
    <text evidence="15">The sequence shown here is derived from an EMBL/GenBank/DDBJ whole genome shotgun (WGS) entry which is preliminary data.</text>
</comment>
<proteinExistence type="inferred from homology"/>
<protein>
    <recommendedName>
        <fullName evidence="14">Leucine-rich repeat-containing N-terminal plant-type domain-containing protein</fullName>
    </recommendedName>
</protein>
<dbReference type="InterPro" id="IPR032675">
    <property type="entry name" value="LRR_dom_sf"/>
</dbReference>
<comment type="similarity">
    <text evidence="2">Belongs to the RLP family.</text>
</comment>
<evidence type="ECO:0000256" key="13">
    <source>
        <dbReference type="SAM" id="SignalP"/>
    </source>
</evidence>
<dbReference type="Proteomes" id="UP001358586">
    <property type="component" value="Chromosome 1"/>
</dbReference>
<dbReference type="Pfam" id="PF00560">
    <property type="entry name" value="LRR_1"/>
    <property type="match status" value="11"/>
</dbReference>
<dbReference type="InterPro" id="IPR051502">
    <property type="entry name" value="RLP_Defense_Trigger"/>
</dbReference>
<keyword evidence="11" id="KW-0325">Glycoprotein</keyword>
<sequence>MKGMHSLKLMLVMNLVILLTQFDGKKACFEEERMGLLELKSFLKQEVVDVSDHDVLPSWVDDPRSDCCGWERVSCNSTTRRIVKISLSLIGGIIQGCHNDFVFSSYLNVTLFQSFKYLKTLNLSYSYIRWQENQGLLRLQQLETLDLSGNGLTSSHLQSLMELKSLKNLILSCNSFNGSFPTPELSGFENLETLDLSWNSLSDSPGELDATNFSKLRNVVLHDNYFNSTEILRLLGSLPSLRSLDLSSNMLGMESTLSNQDLITLGRLELLDLSRNYFNGSIPQNLGKLSYLKALYLAGNLFKGSLPVPGLCELRRLQVLDISHNRLEGTLPSCLSNLTSLKVLDVHDNLLSGSITPHLIPSQKFLQFIDISKNVFEGSFSFSSMFNHSKLEVIVLGGTTNKLQIDNDNQAGNGIPLFQLKVLQLSNCSMKNAPLFLLNQHRLIWVDISHNKLSGAIPSWLLQSNTDLKFLNLRNNSFTGKLDPFPQHPLSSMVHMDASYNHIDGHLPKDLGIVLPNLQYLNLSYNFFKGELPSSVGAMRKLLLLDLSFNNLSGKLPNELVKNCTDLGVLKLNNNNFRGDFFSTHFNLSDLRALELGNNEFTGGLMTKEEFYAEMRICDVSNNKMTGKIPNGIDAKVLLLQSNSFEGQIPCEGFFNAQVVDISHNFLSGQAPSCLISKAFSYVKLLNLRDNRLSGNIPAEISFFPSLRILLLGNNRFNGLIPRQLCQLRDISIMDLSNNFFSGSIPSCLSNVSFGNYFSYSWGNLTFSYWNIRHEDGYSDLYPLVRLYDFTSFWDNVKLEDQYVFNIDFVTKNSLLSFKGNILSYMSGLDLSCNNLTGAIPQSLGKLFSIRALNLSHNHLTGHIPVSLSNLSQIESLDFSYNNLSGRIPSELVDLNFLAVFSVAHNNLSGGIPDKGQFATFGINSYKGNPFLNGLPSEKNRIKPVEILLSSDETEEKWYDIDRTFFISSFVATYGVFLLTFGALLYINPYWRRWWFRFIENFIYSS</sequence>
<gene>
    <name evidence="15" type="ORF">PVK06_000389</name>
</gene>
<dbReference type="Gene3D" id="3.80.10.10">
    <property type="entry name" value="Ribonuclease Inhibitor"/>
    <property type="match status" value="5"/>
</dbReference>
<dbReference type="PANTHER" id="PTHR48062">
    <property type="entry name" value="RECEPTOR-LIKE PROTEIN 14"/>
    <property type="match status" value="1"/>
</dbReference>
<organism evidence="15 16">
    <name type="scientific">Gossypium arboreum</name>
    <name type="common">Tree cotton</name>
    <name type="synonym">Gossypium nanking</name>
    <dbReference type="NCBI Taxonomy" id="29729"/>
    <lineage>
        <taxon>Eukaryota</taxon>
        <taxon>Viridiplantae</taxon>
        <taxon>Streptophyta</taxon>
        <taxon>Embryophyta</taxon>
        <taxon>Tracheophyta</taxon>
        <taxon>Spermatophyta</taxon>
        <taxon>Magnoliopsida</taxon>
        <taxon>eudicotyledons</taxon>
        <taxon>Gunneridae</taxon>
        <taxon>Pentapetalae</taxon>
        <taxon>rosids</taxon>
        <taxon>malvids</taxon>
        <taxon>Malvales</taxon>
        <taxon>Malvaceae</taxon>
        <taxon>Malvoideae</taxon>
        <taxon>Gossypium</taxon>
    </lineage>
</organism>
<dbReference type="InterPro" id="IPR013210">
    <property type="entry name" value="LRR_N_plant-typ"/>
</dbReference>
<evidence type="ECO:0000313" key="15">
    <source>
        <dbReference type="EMBL" id="KAK5844253.1"/>
    </source>
</evidence>
<dbReference type="SUPFAM" id="SSF52058">
    <property type="entry name" value="L domain-like"/>
    <property type="match status" value="4"/>
</dbReference>
<dbReference type="Pfam" id="PF08263">
    <property type="entry name" value="LRRNT_2"/>
    <property type="match status" value="1"/>
</dbReference>
<dbReference type="SMART" id="SM00369">
    <property type="entry name" value="LRR_TYP"/>
    <property type="match status" value="10"/>
</dbReference>
<keyword evidence="4" id="KW-0433">Leucine-rich repeat</keyword>
<comment type="subcellular location">
    <subcellularLocation>
        <location evidence="1">Cell membrane</location>
        <topology evidence="1">Single-pass type I membrane protein</topology>
    </subcellularLocation>
</comment>
<keyword evidence="16" id="KW-1185">Reference proteome</keyword>
<evidence type="ECO:0000313" key="16">
    <source>
        <dbReference type="Proteomes" id="UP001358586"/>
    </source>
</evidence>
<keyword evidence="5 12" id="KW-0812">Transmembrane</keyword>
<dbReference type="PRINTS" id="PR00019">
    <property type="entry name" value="LEURICHRPT"/>
</dbReference>
<evidence type="ECO:0000256" key="4">
    <source>
        <dbReference type="ARBA" id="ARBA00022614"/>
    </source>
</evidence>
<evidence type="ECO:0000256" key="8">
    <source>
        <dbReference type="ARBA" id="ARBA00022989"/>
    </source>
</evidence>
<feature type="domain" description="Leucine-rich repeat-containing N-terminal plant-type" evidence="14">
    <location>
        <begin position="32"/>
        <end position="76"/>
    </location>
</feature>
<name>A0ABR0QZG0_GOSAR</name>
<evidence type="ECO:0000256" key="1">
    <source>
        <dbReference type="ARBA" id="ARBA00004251"/>
    </source>
</evidence>
<feature type="chain" id="PRO_5045397477" description="Leucine-rich repeat-containing N-terminal plant-type domain-containing protein" evidence="13">
    <location>
        <begin position="28"/>
        <end position="1006"/>
    </location>
</feature>
<keyword evidence="9 12" id="KW-0472">Membrane</keyword>
<evidence type="ECO:0000256" key="11">
    <source>
        <dbReference type="ARBA" id="ARBA00023180"/>
    </source>
</evidence>
<evidence type="ECO:0000256" key="6">
    <source>
        <dbReference type="ARBA" id="ARBA00022729"/>
    </source>
</evidence>
<dbReference type="EMBL" id="JARKNE010000001">
    <property type="protein sequence ID" value="KAK5844253.1"/>
    <property type="molecule type" value="Genomic_DNA"/>
</dbReference>
<evidence type="ECO:0000256" key="2">
    <source>
        <dbReference type="ARBA" id="ARBA00009592"/>
    </source>
</evidence>
<dbReference type="InterPro" id="IPR001611">
    <property type="entry name" value="Leu-rich_rpt"/>
</dbReference>
<keyword evidence="6 13" id="KW-0732">Signal</keyword>
<dbReference type="InterPro" id="IPR003591">
    <property type="entry name" value="Leu-rich_rpt_typical-subtyp"/>
</dbReference>
<evidence type="ECO:0000256" key="5">
    <source>
        <dbReference type="ARBA" id="ARBA00022692"/>
    </source>
</evidence>
<keyword evidence="8 12" id="KW-1133">Transmembrane helix</keyword>
<dbReference type="SMART" id="SM00365">
    <property type="entry name" value="LRR_SD22"/>
    <property type="match status" value="5"/>
</dbReference>
<evidence type="ECO:0000259" key="14">
    <source>
        <dbReference type="Pfam" id="PF08263"/>
    </source>
</evidence>
<dbReference type="PROSITE" id="PS51450">
    <property type="entry name" value="LRR"/>
    <property type="match status" value="2"/>
</dbReference>
<evidence type="ECO:0000256" key="9">
    <source>
        <dbReference type="ARBA" id="ARBA00023136"/>
    </source>
</evidence>
<evidence type="ECO:0000256" key="10">
    <source>
        <dbReference type="ARBA" id="ARBA00023170"/>
    </source>
</evidence>
<evidence type="ECO:0000256" key="12">
    <source>
        <dbReference type="SAM" id="Phobius"/>
    </source>
</evidence>
<keyword evidence="3" id="KW-1003">Cell membrane</keyword>
<feature type="signal peptide" evidence="13">
    <location>
        <begin position="1"/>
        <end position="27"/>
    </location>
</feature>
<reference evidence="15 16" key="1">
    <citation type="submission" date="2023-03" db="EMBL/GenBank/DDBJ databases">
        <title>WGS of Gossypium arboreum.</title>
        <authorList>
            <person name="Yu D."/>
        </authorList>
    </citation>
    <scope>NUCLEOTIDE SEQUENCE [LARGE SCALE GENOMIC DNA]</scope>
    <source>
        <tissue evidence="15">Leaf</tissue>
    </source>
</reference>
<keyword evidence="7" id="KW-0677">Repeat</keyword>
<evidence type="ECO:0000256" key="3">
    <source>
        <dbReference type="ARBA" id="ARBA00022475"/>
    </source>
</evidence>
<accession>A0ABR0QZG0</accession>
<keyword evidence="10" id="KW-0675">Receptor</keyword>